<dbReference type="Proteomes" id="UP000694892">
    <property type="component" value="Chromosome 5L"/>
</dbReference>
<evidence type="ECO:0000256" key="1">
    <source>
        <dbReference type="SAM" id="Phobius"/>
    </source>
</evidence>
<gene>
    <name evidence="2" type="ORF">XELAEV_18028072mg</name>
</gene>
<evidence type="ECO:0000313" key="3">
    <source>
        <dbReference type="Proteomes" id="UP000694892"/>
    </source>
</evidence>
<proteinExistence type="predicted"/>
<dbReference type="EMBL" id="CM004474">
    <property type="protein sequence ID" value="OCT81255.1"/>
    <property type="molecule type" value="Genomic_DNA"/>
</dbReference>
<feature type="transmembrane region" description="Helical" evidence="1">
    <location>
        <begin position="45"/>
        <end position="64"/>
    </location>
</feature>
<accession>A0A974CZ04</accession>
<organism evidence="2 3">
    <name type="scientific">Xenopus laevis</name>
    <name type="common">African clawed frog</name>
    <dbReference type="NCBI Taxonomy" id="8355"/>
    <lineage>
        <taxon>Eukaryota</taxon>
        <taxon>Metazoa</taxon>
        <taxon>Chordata</taxon>
        <taxon>Craniata</taxon>
        <taxon>Vertebrata</taxon>
        <taxon>Euteleostomi</taxon>
        <taxon>Amphibia</taxon>
        <taxon>Batrachia</taxon>
        <taxon>Anura</taxon>
        <taxon>Pipoidea</taxon>
        <taxon>Pipidae</taxon>
        <taxon>Xenopodinae</taxon>
        <taxon>Xenopus</taxon>
        <taxon>Xenopus</taxon>
    </lineage>
</organism>
<reference evidence="3" key="1">
    <citation type="journal article" date="2016" name="Nature">
        <title>Genome evolution in the allotetraploid frog Xenopus laevis.</title>
        <authorList>
            <person name="Session A.M."/>
            <person name="Uno Y."/>
            <person name="Kwon T."/>
            <person name="Chapman J.A."/>
            <person name="Toyoda A."/>
            <person name="Takahashi S."/>
            <person name="Fukui A."/>
            <person name="Hikosaka A."/>
            <person name="Suzuki A."/>
            <person name="Kondo M."/>
            <person name="van Heeringen S.J."/>
            <person name="Quigley I."/>
            <person name="Heinz S."/>
            <person name="Ogino H."/>
            <person name="Ochi H."/>
            <person name="Hellsten U."/>
            <person name="Lyons J.B."/>
            <person name="Simakov O."/>
            <person name="Putnam N."/>
            <person name="Stites J."/>
            <person name="Kuroki Y."/>
            <person name="Tanaka T."/>
            <person name="Michiue T."/>
            <person name="Watanabe M."/>
            <person name="Bogdanovic O."/>
            <person name="Lister R."/>
            <person name="Georgiou G."/>
            <person name="Paranjpe S.S."/>
            <person name="van Kruijsbergen I."/>
            <person name="Shu S."/>
            <person name="Carlson J."/>
            <person name="Kinoshita T."/>
            <person name="Ohta Y."/>
            <person name="Mawaribuchi S."/>
            <person name="Jenkins J."/>
            <person name="Grimwood J."/>
            <person name="Schmutz J."/>
            <person name="Mitros T."/>
            <person name="Mozaffari S.V."/>
            <person name="Suzuki Y."/>
            <person name="Haramoto Y."/>
            <person name="Yamamoto T.S."/>
            <person name="Takagi C."/>
            <person name="Heald R."/>
            <person name="Miller K."/>
            <person name="Haudenschild C."/>
            <person name="Kitzman J."/>
            <person name="Nakayama T."/>
            <person name="Izutsu Y."/>
            <person name="Robert J."/>
            <person name="Fortriede J."/>
            <person name="Burns K."/>
            <person name="Lotay V."/>
            <person name="Karimi K."/>
            <person name="Yasuoka Y."/>
            <person name="Dichmann D.S."/>
            <person name="Flajnik M.F."/>
            <person name="Houston D.W."/>
            <person name="Shendure J."/>
            <person name="DuPasquier L."/>
            <person name="Vize P.D."/>
            <person name="Zorn A.M."/>
            <person name="Ito M."/>
            <person name="Marcotte E.M."/>
            <person name="Wallingford J.B."/>
            <person name="Ito Y."/>
            <person name="Asashima M."/>
            <person name="Ueno N."/>
            <person name="Matsuda Y."/>
            <person name="Veenstra G.J."/>
            <person name="Fujiyama A."/>
            <person name="Harland R.M."/>
            <person name="Taira M."/>
            <person name="Rokhsar D.S."/>
        </authorList>
    </citation>
    <scope>NUCLEOTIDE SEQUENCE [LARGE SCALE GENOMIC DNA]</scope>
    <source>
        <strain evidence="3">J</strain>
    </source>
</reference>
<keyword evidence="1" id="KW-0472">Membrane</keyword>
<name>A0A974CZ04_XENLA</name>
<sequence length="67" mass="8051">MYVTYRAIKNNSATELALHVADHTARDLEFLEKYQHVYLEALQDFRFLASVWLMAVLFRMLILLKYR</sequence>
<evidence type="ECO:0000313" key="2">
    <source>
        <dbReference type="EMBL" id="OCT81255.1"/>
    </source>
</evidence>
<dbReference type="AlphaFoldDB" id="A0A974CZ04"/>
<protein>
    <submittedName>
        <fullName evidence="2">Uncharacterized protein</fullName>
    </submittedName>
</protein>
<keyword evidence="1" id="KW-1133">Transmembrane helix</keyword>
<keyword evidence="1" id="KW-0812">Transmembrane</keyword>